<reference evidence="1" key="1">
    <citation type="journal article" date="2021" name="Proc. Natl. Acad. Sci. U.S.A.">
        <title>A Catalog of Tens of Thousands of Viruses from Human Metagenomes Reveals Hidden Associations with Chronic Diseases.</title>
        <authorList>
            <person name="Tisza M.J."/>
            <person name="Buck C.B."/>
        </authorList>
    </citation>
    <scope>NUCLEOTIDE SEQUENCE</scope>
    <source>
        <strain evidence="1">CtmTa7</strain>
    </source>
</reference>
<name>A0A8S5RC69_9VIRU</name>
<sequence>MNMELVNINLFAEGFYSGSIYEDNIWIKKSSYEKLTDNFPTEIYIGDLDGKYSEVEGNIKIQNYWHTDEEYAKSLSDHENDGDYLKDSLINLYEENGLDWEAEQQEIKEYFDGIDVWKTIEVFILSSKVDKLNKFVKTLINQGNNND</sequence>
<dbReference type="EMBL" id="BK059091">
    <property type="protein sequence ID" value="DAE28738.1"/>
    <property type="molecule type" value="Genomic_DNA"/>
</dbReference>
<accession>A0A8S5RC69</accession>
<proteinExistence type="predicted"/>
<organism evidence="1">
    <name type="scientific">virus sp. ctmTa7</name>
    <dbReference type="NCBI Taxonomy" id="2828255"/>
    <lineage>
        <taxon>Viruses</taxon>
    </lineage>
</organism>
<evidence type="ECO:0000313" key="1">
    <source>
        <dbReference type="EMBL" id="DAE28738.1"/>
    </source>
</evidence>
<protein>
    <submittedName>
        <fullName evidence="1">Uncharacterized protein</fullName>
    </submittedName>
</protein>